<keyword evidence="6" id="KW-0460">Magnesium</keyword>
<evidence type="ECO:0000256" key="6">
    <source>
        <dbReference type="ARBA" id="ARBA00022842"/>
    </source>
</evidence>
<reference evidence="7" key="1">
    <citation type="submission" date="2013-12" db="EMBL/GenBank/DDBJ databases">
        <title>The Genome Sequence of Aphanomyces astaci APO3.</title>
        <authorList>
            <consortium name="The Broad Institute Genomics Platform"/>
            <person name="Russ C."/>
            <person name="Tyler B."/>
            <person name="van West P."/>
            <person name="Dieguez-Uribeondo J."/>
            <person name="Young S.K."/>
            <person name="Zeng Q."/>
            <person name="Gargeya S."/>
            <person name="Fitzgerald M."/>
            <person name="Abouelleil A."/>
            <person name="Alvarado L."/>
            <person name="Chapman S.B."/>
            <person name="Gainer-Dewar J."/>
            <person name="Goldberg J."/>
            <person name="Griggs A."/>
            <person name="Gujja S."/>
            <person name="Hansen M."/>
            <person name="Howarth C."/>
            <person name="Imamovic A."/>
            <person name="Ireland A."/>
            <person name="Larimer J."/>
            <person name="McCowan C."/>
            <person name="Murphy C."/>
            <person name="Pearson M."/>
            <person name="Poon T.W."/>
            <person name="Priest M."/>
            <person name="Roberts A."/>
            <person name="Saif S."/>
            <person name="Shea T."/>
            <person name="Sykes S."/>
            <person name="Wortman J."/>
            <person name="Nusbaum C."/>
            <person name="Birren B."/>
        </authorList>
    </citation>
    <scope>NUCLEOTIDE SEQUENCE [LARGE SCALE GENOMIC DNA]</scope>
    <source>
        <strain evidence="7">APO3</strain>
    </source>
</reference>
<sequence length="298" mass="33190">MLHRASRSIRLPAWAALSAHTRCLSGYTSNQVGVKGTIDSRLVFVNASSGAAVSPWHDIPLRPVGEKSSYVFHFVNEIPKGTRAKMEIAGEEARNPIKQDVKNGNLRFYHFDSLVNYGCIPQTWEDPRHIDPATQHGGDNDPIDVCEIGSRVAAVGDVYPVKVLGVLGMIDDGETDWKVIAIATDDPLANKLHGMVNILAFLVRPIVSPRKINKYAFILDYLADFLDLDDLHAHAPDTVATIRNWFRDYKIPDGKPPSAFAFDGRAQSRDFAVDVIEQTHASWKQLVHVNNQTKLWTK</sequence>
<dbReference type="EMBL" id="KI913130">
    <property type="protein sequence ID" value="ETV78387.1"/>
    <property type="molecule type" value="Genomic_DNA"/>
</dbReference>
<keyword evidence="5" id="KW-0378">Hydrolase</keyword>
<proteinExistence type="inferred from homology"/>
<dbReference type="PANTHER" id="PTHR10286">
    <property type="entry name" value="INORGANIC PYROPHOSPHATASE"/>
    <property type="match status" value="1"/>
</dbReference>
<evidence type="ECO:0000256" key="2">
    <source>
        <dbReference type="ARBA" id="ARBA00006220"/>
    </source>
</evidence>
<name>W4GFB4_APHAT</name>
<dbReference type="CDD" id="cd00412">
    <property type="entry name" value="pyrophosphatase"/>
    <property type="match status" value="1"/>
</dbReference>
<dbReference type="AlphaFoldDB" id="W4GFB4"/>
<comment type="similarity">
    <text evidence="2">Belongs to the PPase family.</text>
</comment>
<dbReference type="GO" id="GO:0005737">
    <property type="term" value="C:cytoplasm"/>
    <property type="evidence" value="ECO:0007669"/>
    <property type="project" value="InterPro"/>
</dbReference>
<dbReference type="EC" id="3.6.1.1" evidence="3"/>
<dbReference type="RefSeq" id="XP_009831970.1">
    <property type="nucleotide sequence ID" value="XM_009833668.1"/>
</dbReference>
<evidence type="ECO:0000256" key="3">
    <source>
        <dbReference type="ARBA" id="ARBA00012146"/>
    </source>
</evidence>
<evidence type="ECO:0000256" key="5">
    <source>
        <dbReference type="ARBA" id="ARBA00022801"/>
    </source>
</evidence>
<gene>
    <name evidence="7" type="ORF">H257_07949</name>
</gene>
<dbReference type="VEuPathDB" id="FungiDB:H257_07949"/>
<dbReference type="SUPFAM" id="SSF50324">
    <property type="entry name" value="Inorganic pyrophosphatase"/>
    <property type="match status" value="2"/>
</dbReference>
<dbReference type="GeneID" id="20809945"/>
<evidence type="ECO:0000256" key="1">
    <source>
        <dbReference type="ARBA" id="ARBA00001946"/>
    </source>
</evidence>
<accession>W4GFB4</accession>
<keyword evidence="4" id="KW-0479">Metal-binding</keyword>
<dbReference type="GO" id="GO:0000287">
    <property type="term" value="F:magnesium ion binding"/>
    <property type="evidence" value="ECO:0007669"/>
    <property type="project" value="InterPro"/>
</dbReference>
<dbReference type="InterPro" id="IPR008162">
    <property type="entry name" value="Pyrophosphatase"/>
</dbReference>
<comment type="cofactor">
    <cofactor evidence="1">
        <name>Mg(2+)</name>
        <dbReference type="ChEBI" id="CHEBI:18420"/>
    </cofactor>
</comment>
<dbReference type="PROSITE" id="PS00387">
    <property type="entry name" value="PPASE"/>
    <property type="match status" value="1"/>
</dbReference>
<dbReference type="Pfam" id="PF00719">
    <property type="entry name" value="Pyrophosphatase"/>
    <property type="match status" value="2"/>
</dbReference>
<dbReference type="GO" id="GO:0006796">
    <property type="term" value="P:phosphate-containing compound metabolic process"/>
    <property type="evidence" value="ECO:0007669"/>
    <property type="project" value="InterPro"/>
</dbReference>
<dbReference type="GO" id="GO:0004427">
    <property type="term" value="F:inorganic diphosphate phosphatase activity"/>
    <property type="evidence" value="ECO:0007669"/>
    <property type="project" value="UniProtKB-EC"/>
</dbReference>
<dbReference type="OrthoDB" id="1608002at2759"/>
<dbReference type="Gene3D" id="3.90.80.10">
    <property type="entry name" value="Inorganic pyrophosphatase"/>
    <property type="match status" value="1"/>
</dbReference>
<dbReference type="STRING" id="112090.W4GFB4"/>
<evidence type="ECO:0000313" key="7">
    <source>
        <dbReference type="EMBL" id="ETV78387.1"/>
    </source>
</evidence>
<evidence type="ECO:0000256" key="4">
    <source>
        <dbReference type="ARBA" id="ARBA00022723"/>
    </source>
</evidence>
<protein>
    <recommendedName>
        <fullName evidence="3">inorganic diphosphatase</fullName>
        <ecNumber evidence="3">3.6.1.1</ecNumber>
    </recommendedName>
</protein>
<dbReference type="InterPro" id="IPR036649">
    <property type="entry name" value="Pyrophosphatase_sf"/>
</dbReference>
<organism evidence="7">
    <name type="scientific">Aphanomyces astaci</name>
    <name type="common">Crayfish plague agent</name>
    <dbReference type="NCBI Taxonomy" id="112090"/>
    <lineage>
        <taxon>Eukaryota</taxon>
        <taxon>Sar</taxon>
        <taxon>Stramenopiles</taxon>
        <taxon>Oomycota</taxon>
        <taxon>Saprolegniomycetes</taxon>
        <taxon>Saprolegniales</taxon>
        <taxon>Verrucalvaceae</taxon>
        <taxon>Aphanomyces</taxon>
    </lineage>
</organism>